<accession>A0A820P922</accession>
<sequence>AHLREGKSNVKLLYLEEFTLINTKFESYLLIINSFLQDCQSLNFLSLNLSLNWENLNGNILYEIILKYLINLKSFQFCFKTNQLNDLISKFQTDSQFKDNNCKVGYYENSYIFSLPYPYSHFQPIITEISLNTTISISSDLFHNVRSINIKINRNNNNNLISL</sequence>
<reference evidence="1" key="1">
    <citation type="submission" date="2021-02" db="EMBL/GenBank/DDBJ databases">
        <authorList>
            <person name="Nowell W R."/>
        </authorList>
    </citation>
    <scope>NUCLEOTIDE SEQUENCE</scope>
</reference>
<dbReference type="AlphaFoldDB" id="A0A820P922"/>
<proteinExistence type="predicted"/>
<protein>
    <submittedName>
        <fullName evidence="1">Uncharacterized protein</fullName>
    </submittedName>
</protein>
<organism evidence="1 2">
    <name type="scientific">Adineta steineri</name>
    <dbReference type="NCBI Taxonomy" id="433720"/>
    <lineage>
        <taxon>Eukaryota</taxon>
        <taxon>Metazoa</taxon>
        <taxon>Spiralia</taxon>
        <taxon>Gnathifera</taxon>
        <taxon>Rotifera</taxon>
        <taxon>Eurotatoria</taxon>
        <taxon>Bdelloidea</taxon>
        <taxon>Adinetida</taxon>
        <taxon>Adinetidae</taxon>
        <taxon>Adineta</taxon>
    </lineage>
</organism>
<feature type="non-terminal residue" evidence="1">
    <location>
        <position position="163"/>
    </location>
</feature>
<evidence type="ECO:0000313" key="1">
    <source>
        <dbReference type="EMBL" id="CAF4402986.1"/>
    </source>
</evidence>
<evidence type="ECO:0000313" key="2">
    <source>
        <dbReference type="Proteomes" id="UP000663868"/>
    </source>
</evidence>
<dbReference type="Proteomes" id="UP000663868">
    <property type="component" value="Unassembled WGS sequence"/>
</dbReference>
<feature type="non-terminal residue" evidence="1">
    <location>
        <position position="1"/>
    </location>
</feature>
<comment type="caution">
    <text evidence="1">The sequence shown here is derived from an EMBL/GenBank/DDBJ whole genome shotgun (WGS) entry which is preliminary data.</text>
</comment>
<dbReference type="EMBL" id="CAJOBB010024733">
    <property type="protein sequence ID" value="CAF4402986.1"/>
    <property type="molecule type" value="Genomic_DNA"/>
</dbReference>
<gene>
    <name evidence="1" type="ORF">KXQ929_LOCUS51133</name>
</gene>
<name>A0A820P922_9BILA</name>